<protein>
    <submittedName>
        <fullName evidence="3">DUF6227 family protein</fullName>
    </submittedName>
</protein>
<evidence type="ECO:0000313" key="3">
    <source>
        <dbReference type="EMBL" id="MDI5968132.1"/>
    </source>
</evidence>
<dbReference type="Pfam" id="PF19738">
    <property type="entry name" value="DUF6227"/>
    <property type="match status" value="1"/>
</dbReference>
<dbReference type="RefSeq" id="WP_271315592.1">
    <property type="nucleotide sequence ID" value="NZ_JAAGKO020000002.1"/>
</dbReference>
<feature type="region of interest" description="Disordered" evidence="1">
    <location>
        <begin position="1"/>
        <end position="25"/>
    </location>
</feature>
<comment type="caution">
    <text evidence="3">The sequence shown here is derived from an EMBL/GenBank/DDBJ whole genome shotgun (WGS) entry which is preliminary data.</text>
</comment>
<accession>A0AA90H0Z7</accession>
<gene>
    <name evidence="2" type="ORF">POF43_002235</name>
    <name evidence="3" type="ORF">POF50_002010</name>
</gene>
<dbReference type="EMBL" id="JABXJJ020000002">
    <property type="protein sequence ID" value="MDI5968132.1"/>
    <property type="molecule type" value="Genomic_DNA"/>
</dbReference>
<evidence type="ECO:0000313" key="2">
    <source>
        <dbReference type="EMBL" id="MDI5961551.1"/>
    </source>
</evidence>
<proteinExistence type="predicted"/>
<dbReference type="EMBL" id="JAAGKO020000002">
    <property type="protein sequence ID" value="MDI5961551.1"/>
    <property type="molecule type" value="Genomic_DNA"/>
</dbReference>
<keyword evidence="4" id="KW-1185">Reference proteome</keyword>
<sequence length="325" mass="35755">MDSHNDNRPTGGDPSPVGDEDSGRFLERLLDRDEAAGDGVAHALPRLRTALMHCTELHAMRRRKGTDGPVGHRVVKHVFLLADGTGEVLWEVEHNTHPDGRTRHRLLPDRGSAEAYARERFGEPPLLDLWPRLAAEDGLPVDPVPGHGLAGPALDGVFGFTAGSGPRPDPDFVAGTAGALDPPADPASELGRMIAEIFFTARRAEHRTRRSRADRTTERGQSADHAWRVLRRAENADRPGEAVRRRLRAAVGHETVLITRRHDATPGHVLEWALYQHAFLLADGAEISLWELEHTRSPGALAPVCEVYLDESTARDRADHYRAGE</sequence>
<dbReference type="AlphaFoldDB" id="A0AA90H0Z7"/>
<dbReference type="Proteomes" id="UP001156398">
    <property type="component" value="Unassembled WGS sequence"/>
</dbReference>
<dbReference type="InterPro" id="IPR046195">
    <property type="entry name" value="DUF6227"/>
</dbReference>
<organism evidence="3">
    <name type="scientific">Streptantibioticus silvisoli</name>
    <dbReference type="NCBI Taxonomy" id="2705255"/>
    <lineage>
        <taxon>Bacteria</taxon>
        <taxon>Bacillati</taxon>
        <taxon>Actinomycetota</taxon>
        <taxon>Actinomycetes</taxon>
        <taxon>Kitasatosporales</taxon>
        <taxon>Streptomycetaceae</taxon>
        <taxon>Streptantibioticus</taxon>
    </lineage>
</organism>
<evidence type="ECO:0000256" key="1">
    <source>
        <dbReference type="SAM" id="MobiDB-lite"/>
    </source>
</evidence>
<reference evidence="3 4" key="1">
    <citation type="submission" date="2023-05" db="EMBL/GenBank/DDBJ databases">
        <title>Streptantibioticus silvisoli sp. nov., acidotolerant actinomycetes 1 from pine litter.</title>
        <authorList>
            <person name="Swiecimska M."/>
            <person name="Golinska P."/>
            <person name="Sangal V."/>
            <person name="Wachnowicz B."/>
            <person name="Goodfellow M."/>
        </authorList>
    </citation>
    <scope>NUCLEOTIDE SEQUENCE</scope>
    <source>
        <strain evidence="3">SL13</strain>
        <strain evidence="2 4">SL54</strain>
    </source>
</reference>
<evidence type="ECO:0000313" key="4">
    <source>
        <dbReference type="Proteomes" id="UP001156398"/>
    </source>
</evidence>
<name>A0AA90H0Z7_9ACTN</name>